<dbReference type="AlphaFoldDB" id="A0A9Q0LZN4"/>
<evidence type="ECO:0000259" key="3">
    <source>
        <dbReference type="PROSITE" id="PS50853"/>
    </source>
</evidence>
<dbReference type="PANTHER" id="PTHR36220">
    <property type="entry name" value="UNNAMED PRODUCT"/>
    <property type="match status" value="1"/>
</dbReference>
<sequence length="874" mass="96774">MKKFKIILIFFLISLISAQKTTFHSQNEISLWNLTRTITPPITTTTQFGSKVKIFQDIAVISDQTEVYIYRNNGTNFNFEQNVSQPISKFGYSFSVSKNVLVIGTYDLNQVFIYSFNGSYWNLNQILNQTSGFFGSSVSISEDFIAVGAPNSSQVFIYSFNGSYWNLNQILNQSSVNFRYSVSISGNVLTVGAPDSNQVFIYSFNGSYWNLNQIVNKEIIQGANFGYSVSSSEDFIAIGAFGTNQVFIYSFNGSYWNLNQTLNQSSGNFGYSVSISGNSLVIGTDNSNQSFIYSFNGSYWNLNQTLNQSSVFVYQLPLPQVSLINCSSLFSSFECYWNQAYFLDVLEYQINYGFGWKEIQSPVVEQGNVLYQQFNTSLYSNITGNTNYSIQIRVCIESSSFDCGESSSAIALKTKIGSVANFKLTPLSESINISWAFPNVQVVNGIPELDHYVISYQNQSSTTLTTFSVSNSSTFFILNTLECEVDYNISIWACGNSLCEVDEKGEAISSSISGILAKVSNFVCSITEVLDLICSWDAPVNCSGIISSYNFTYRAISRNDSFSSRINSTNKTVKAHFQNETYQIMVSPCDSNNICGEISTATLQTGNLSAPAIYQSISKIEEIEINFQNLTQAENYILSLDNQSHWENFSSIKTNGNGTIVGTKTALSGNVEYQVSLRGCLDQNCEPNYLGFASSTFSIKPKLGNITSLICVGLISGFNCSWDSLKLSEGLKGYSFSYNSSSVCLSNSTTNFSVSGLKEEEYYEISVSASAEENCSQSEYSGINSSIFVKTLSPSPSPSPSPTPIHTEDAKSSKTTKIVIATVVPIVLIIIIIVIVFIVKKRKNSFKGIKIDDQDLEFEKDLEDSHQTKLNPIK</sequence>
<proteinExistence type="predicted"/>
<gene>
    <name evidence="4" type="ORF">M0811_03848</name>
</gene>
<accession>A0A9Q0LZN4</accession>
<feature type="signal peptide" evidence="2">
    <location>
        <begin position="1"/>
        <end position="18"/>
    </location>
</feature>
<keyword evidence="1" id="KW-1133">Transmembrane helix</keyword>
<dbReference type="SMART" id="SM00191">
    <property type="entry name" value="Int_alpha"/>
    <property type="match status" value="3"/>
</dbReference>
<dbReference type="EMBL" id="JAPDFW010000011">
    <property type="protein sequence ID" value="KAJ5080363.1"/>
    <property type="molecule type" value="Genomic_DNA"/>
</dbReference>
<dbReference type="InterPro" id="IPR013519">
    <property type="entry name" value="Int_alpha_beta-p"/>
</dbReference>
<reference evidence="4" key="1">
    <citation type="submission" date="2022-10" db="EMBL/GenBank/DDBJ databases">
        <title>Novel sulphate-reducing endosymbionts in the free-living metamonad Anaeramoeba.</title>
        <authorList>
            <person name="Jerlstrom-Hultqvist J."/>
            <person name="Cepicka I."/>
            <person name="Gallot-Lavallee L."/>
            <person name="Salas-Leiva D."/>
            <person name="Curtis B.A."/>
            <person name="Zahonova K."/>
            <person name="Pipaliya S."/>
            <person name="Dacks J."/>
            <person name="Roger A.J."/>
        </authorList>
    </citation>
    <scope>NUCLEOTIDE SEQUENCE</scope>
    <source>
        <strain evidence="4">BMAN</strain>
    </source>
</reference>
<dbReference type="InterPro" id="IPR013783">
    <property type="entry name" value="Ig-like_fold"/>
</dbReference>
<dbReference type="Gene3D" id="2.60.40.10">
    <property type="entry name" value="Immunoglobulins"/>
    <property type="match status" value="1"/>
</dbReference>
<feature type="chain" id="PRO_5040281960" description="Fibronectin type-III domain-containing protein" evidence="2">
    <location>
        <begin position="19"/>
        <end position="874"/>
    </location>
</feature>
<dbReference type="PANTHER" id="PTHR36220:SF1">
    <property type="entry name" value="GAMMA TUBULIN COMPLEX COMPONENT C-TERMINAL DOMAIN-CONTAINING PROTEIN"/>
    <property type="match status" value="1"/>
</dbReference>
<keyword evidence="1" id="KW-0472">Membrane</keyword>
<evidence type="ECO:0000256" key="2">
    <source>
        <dbReference type="SAM" id="SignalP"/>
    </source>
</evidence>
<evidence type="ECO:0000313" key="4">
    <source>
        <dbReference type="EMBL" id="KAJ5080363.1"/>
    </source>
</evidence>
<evidence type="ECO:0000256" key="1">
    <source>
        <dbReference type="SAM" id="Phobius"/>
    </source>
</evidence>
<dbReference type="Proteomes" id="UP001149090">
    <property type="component" value="Unassembled WGS sequence"/>
</dbReference>
<organism evidence="4 5">
    <name type="scientific">Anaeramoeba ignava</name>
    <name type="common">Anaerobic marine amoeba</name>
    <dbReference type="NCBI Taxonomy" id="1746090"/>
    <lineage>
        <taxon>Eukaryota</taxon>
        <taxon>Metamonada</taxon>
        <taxon>Anaeramoebidae</taxon>
        <taxon>Anaeramoeba</taxon>
    </lineage>
</organism>
<evidence type="ECO:0000313" key="5">
    <source>
        <dbReference type="Proteomes" id="UP001149090"/>
    </source>
</evidence>
<comment type="caution">
    <text evidence="4">The sequence shown here is derived from an EMBL/GenBank/DDBJ whole genome shotgun (WGS) entry which is preliminary data.</text>
</comment>
<keyword evidence="1" id="KW-0812">Transmembrane</keyword>
<dbReference type="InterPro" id="IPR036116">
    <property type="entry name" value="FN3_sf"/>
</dbReference>
<keyword evidence="5" id="KW-1185">Reference proteome</keyword>
<feature type="domain" description="Fibronectin type-III" evidence="3">
    <location>
        <begin position="418"/>
        <end position="519"/>
    </location>
</feature>
<protein>
    <recommendedName>
        <fullName evidence="3">Fibronectin type-III domain-containing protein</fullName>
    </recommendedName>
</protein>
<feature type="transmembrane region" description="Helical" evidence="1">
    <location>
        <begin position="818"/>
        <end position="839"/>
    </location>
</feature>
<keyword evidence="2" id="KW-0732">Signal</keyword>
<dbReference type="SUPFAM" id="SSF101908">
    <property type="entry name" value="Putative isomerase YbhE"/>
    <property type="match status" value="1"/>
</dbReference>
<dbReference type="InterPro" id="IPR003961">
    <property type="entry name" value="FN3_dom"/>
</dbReference>
<dbReference type="SUPFAM" id="SSF49265">
    <property type="entry name" value="Fibronectin type III"/>
    <property type="match status" value="2"/>
</dbReference>
<dbReference type="PROSITE" id="PS50853">
    <property type="entry name" value="FN3"/>
    <property type="match status" value="1"/>
</dbReference>
<name>A0A9Q0LZN4_ANAIG</name>